<sequence length="81" mass="9691">MFVKRIKTRWPMIKCFVVRLDDITRSGFRRLWIKLFVSKLPNKSGHRDALDHKKRKIRGTRGAWMKYSREPVSPLKSMTSD</sequence>
<dbReference type="Proteomes" id="UP001160148">
    <property type="component" value="Unassembled WGS sequence"/>
</dbReference>
<accession>A0AAV0XLS0</accession>
<dbReference type="EMBL" id="CARXXK010000005">
    <property type="protein sequence ID" value="CAI6368376.1"/>
    <property type="molecule type" value="Genomic_DNA"/>
</dbReference>
<name>A0AAV0XLS0_9HEMI</name>
<evidence type="ECO:0000313" key="1">
    <source>
        <dbReference type="EMBL" id="CAI6368376.1"/>
    </source>
</evidence>
<keyword evidence="2" id="KW-1185">Reference proteome</keyword>
<reference evidence="1 2" key="1">
    <citation type="submission" date="2023-01" db="EMBL/GenBank/DDBJ databases">
        <authorList>
            <person name="Whitehead M."/>
        </authorList>
    </citation>
    <scope>NUCLEOTIDE SEQUENCE [LARGE SCALE GENOMIC DNA]</scope>
</reference>
<protein>
    <submittedName>
        <fullName evidence="1">Uncharacterized protein</fullName>
    </submittedName>
</protein>
<proteinExistence type="predicted"/>
<evidence type="ECO:0000313" key="2">
    <source>
        <dbReference type="Proteomes" id="UP001160148"/>
    </source>
</evidence>
<dbReference type="AlphaFoldDB" id="A0AAV0XLS0"/>
<gene>
    <name evidence="1" type="ORF">MEUPH1_LOCUS22743</name>
</gene>
<comment type="caution">
    <text evidence="1">The sequence shown here is derived from an EMBL/GenBank/DDBJ whole genome shotgun (WGS) entry which is preliminary data.</text>
</comment>
<organism evidence="1 2">
    <name type="scientific">Macrosiphum euphorbiae</name>
    <name type="common">potato aphid</name>
    <dbReference type="NCBI Taxonomy" id="13131"/>
    <lineage>
        <taxon>Eukaryota</taxon>
        <taxon>Metazoa</taxon>
        <taxon>Ecdysozoa</taxon>
        <taxon>Arthropoda</taxon>
        <taxon>Hexapoda</taxon>
        <taxon>Insecta</taxon>
        <taxon>Pterygota</taxon>
        <taxon>Neoptera</taxon>
        <taxon>Paraneoptera</taxon>
        <taxon>Hemiptera</taxon>
        <taxon>Sternorrhyncha</taxon>
        <taxon>Aphidomorpha</taxon>
        <taxon>Aphidoidea</taxon>
        <taxon>Aphididae</taxon>
        <taxon>Macrosiphini</taxon>
        <taxon>Macrosiphum</taxon>
    </lineage>
</organism>